<dbReference type="PANTHER" id="PTHR33420:SF3">
    <property type="entry name" value="FIMBRIAL SUBUNIT ELFA"/>
    <property type="match status" value="1"/>
</dbReference>
<dbReference type="AlphaFoldDB" id="A0A2N5DZT9"/>
<dbReference type="RefSeq" id="WP_101825330.1">
    <property type="nucleotide sequence ID" value="NZ_PJZH01000014.1"/>
</dbReference>
<dbReference type="Proteomes" id="UP000234503">
    <property type="component" value="Unassembled WGS sequence"/>
</dbReference>
<proteinExistence type="inferred from homology"/>
<comment type="subcellular location">
    <subcellularLocation>
        <location evidence="1">Fimbrium</location>
    </subcellularLocation>
</comment>
<feature type="chain" id="PRO_5014639506" evidence="5">
    <location>
        <begin position="27"/>
        <end position="191"/>
    </location>
</feature>
<name>A0A2N5DZT9_9GAMM</name>
<evidence type="ECO:0000313" key="7">
    <source>
        <dbReference type="Proteomes" id="UP000234503"/>
    </source>
</evidence>
<accession>A0A2N5DZT9</accession>
<protein>
    <submittedName>
        <fullName evidence="6">Type 1 fimbrial protein</fullName>
    </submittedName>
</protein>
<comment type="caution">
    <text evidence="6">The sequence shown here is derived from an EMBL/GenBank/DDBJ whole genome shotgun (WGS) entry which is preliminary data.</text>
</comment>
<feature type="signal peptide" evidence="5">
    <location>
        <begin position="1"/>
        <end position="26"/>
    </location>
</feature>
<gene>
    <name evidence="6" type="ORF">CYR32_13695</name>
</gene>
<evidence type="ECO:0000256" key="3">
    <source>
        <dbReference type="ARBA" id="ARBA00022729"/>
    </source>
</evidence>
<dbReference type="PANTHER" id="PTHR33420">
    <property type="entry name" value="FIMBRIAL SUBUNIT ELFA-RELATED"/>
    <property type="match status" value="1"/>
</dbReference>
<organism evidence="6 7">
    <name type="scientific">Chimaeribacter coloradensis</name>
    <dbReference type="NCBI Taxonomy" id="2060068"/>
    <lineage>
        <taxon>Bacteria</taxon>
        <taxon>Pseudomonadati</taxon>
        <taxon>Pseudomonadota</taxon>
        <taxon>Gammaproteobacteria</taxon>
        <taxon>Enterobacterales</taxon>
        <taxon>Yersiniaceae</taxon>
        <taxon>Chimaeribacter</taxon>
    </lineage>
</organism>
<dbReference type="EMBL" id="PJZH01000014">
    <property type="protein sequence ID" value="PLR33379.1"/>
    <property type="molecule type" value="Genomic_DNA"/>
</dbReference>
<dbReference type="InterPro" id="IPR050263">
    <property type="entry name" value="Bact_Fimbrial_Adh_Pro"/>
</dbReference>
<dbReference type="Gene3D" id="2.60.40.1090">
    <property type="entry name" value="Fimbrial-type adhesion domain"/>
    <property type="match status" value="1"/>
</dbReference>
<dbReference type="InterPro" id="IPR039458">
    <property type="entry name" value="FimA-like"/>
</dbReference>
<evidence type="ECO:0000256" key="2">
    <source>
        <dbReference type="ARBA" id="ARBA00006671"/>
    </source>
</evidence>
<evidence type="ECO:0000256" key="4">
    <source>
        <dbReference type="ARBA" id="ARBA00023263"/>
    </source>
</evidence>
<reference evidence="6 7" key="1">
    <citation type="submission" date="2017-12" db="EMBL/GenBank/DDBJ databases">
        <title>Characterization of six clinical isolates of Enterochimera gen. nov., a novel genus of the Yersiniaciae family and the three species Enterochimera arupensis sp. nov., Enterochimera coloradensis sp. nov, and Enterochimera californica sp. nov.</title>
        <authorList>
            <person name="Rossi A."/>
            <person name="Fisher M."/>
        </authorList>
    </citation>
    <scope>NUCLEOTIDE SEQUENCE [LARGE SCALE GENOMIC DNA]</scope>
    <source>
        <strain evidence="7">2016-Iso4</strain>
    </source>
</reference>
<dbReference type="Pfam" id="PF16970">
    <property type="entry name" value="FimA"/>
    <property type="match status" value="1"/>
</dbReference>
<dbReference type="OrthoDB" id="8656135at2"/>
<dbReference type="InterPro" id="IPR008966">
    <property type="entry name" value="Adhesion_dom_sf"/>
</dbReference>
<evidence type="ECO:0000256" key="1">
    <source>
        <dbReference type="ARBA" id="ARBA00004561"/>
    </source>
</evidence>
<keyword evidence="3 5" id="KW-0732">Signal</keyword>
<keyword evidence="4" id="KW-0281">Fimbrium</keyword>
<sequence length="191" mass="20187">MSIVTKRMKALMLPVCLLVSATAVSAEDGTITFTGDISDATCTVVVGDDTGESTNGDFTVKLKPVSVTALKTDKMRAGDTPFYIKLSGAQCPNGKYANVSFERALSLNIDPVTGNLKNFTDAGAAKNVQVGLTDEKLKAINLNQQITDPTQGKQISNNTAKFDYWAQYVATGGAASAGKVSTNVVYSIIYN</sequence>
<dbReference type="SUPFAM" id="SSF49401">
    <property type="entry name" value="Bacterial adhesins"/>
    <property type="match status" value="1"/>
</dbReference>
<dbReference type="GO" id="GO:0009289">
    <property type="term" value="C:pilus"/>
    <property type="evidence" value="ECO:0007669"/>
    <property type="project" value="UniProtKB-SubCell"/>
</dbReference>
<dbReference type="GO" id="GO:0043709">
    <property type="term" value="P:cell adhesion involved in single-species biofilm formation"/>
    <property type="evidence" value="ECO:0007669"/>
    <property type="project" value="TreeGrafter"/>
</dbReference>
<comment type="similarity">
    <text evidence="2">Belongs to the fimbrial protein family.</text>
</comment>
<keyword evidence="7" id="KW-1185">Reference proteome</keyword>
<evidence type="ECO:0000256" key="5">
    <source>
        <dbReference type="SAM" id="SignalP"/>
    </source>
</evidence>
<evidence type="ECO:0000313" key="6">
    <source>
        <dbReference type="EMBL" id="PLR33379.1"/>
    </source>
</evidence>
<dbReference type="InterPro" id="IPR036937">
    <property type="entry name" value="Adhesion_dom_fimbrial_sf"/>
</dbReference>